<organism evidence="5">
    <name type="scientific">Mucochytrium quahogii</name>
    <dbReference type="NCBI Taxonomy" id="96639"/>
    <lineage>
        <taxon>Eukaryota</taxon>
        <taxon>Sar</taxon>
        <taxon>Stramenopiles</taxon>
        <taxon>Bigyra</taxon>
        <taxon>Labyrinthulomycetes</taxon>
        <taxon>Thraustochytrida</taxon>
        <taxon>Thraustochytriidae</taxon>
        <taxon>Mucochytrium</taxon>
    </lineage>
</organism>
<proteinExistence type="predicted"/>
<dbReference type="EMBL" id="HBHK01023192">
    <property type="protein sequence ID" value="CAD9701632.1"/>
    <property type="molecule type" value="Transcribed_RNA"/>
</dbReference>
<feature type="region of interest" description="Disordered" evidence="1">
    <location>
        <begin position="100"/>
        <end position="129"/>
    </location>
</feature>
<evidence type="ECO:0000313" key="5">
    <source>
        <dbReference type="EMBL" id="CAD9701639.1"/>
    </source>
</evidence>
<keyword evidence="2" id="KW-1133">Transmembrane helix</keyword>
<evidence type="ECO:0000313" key="3">
    <source>
        <dbReference type="EMBL" id="CAD9701632.1"/>
    </source>
</evidence>
<evidence type="ECO:0000256" key="2">
    <source>
        <dbReference type="SAM" id="Phobius"/>
    </source>
</evidence>
<feature type="compositionally biased region" description="Basic and acidic residues" evidence="1">
    <location>
        <begin position="100"/>
        <end position="109"/>
    </location>
</feature>
<feature type="transmembrane region" description="Helical" evidence="2">
    <location>
        <begin position="53"/>
        <end position="73"/>
    </location>
</feature>
<feature type="region of interest" description="Disordered" evidence="1">
    <location>
        <begin position="1"/>
        <end position="34"/>
    </location>
</feature>
<protein>
    <submittedName>
        <fullName evidence="5">Uncharacterized protein</fullName>
    </submittedName>
</protein>
<dbReference type="EMBL" id="HBHK01023193">
    <property type="protein sequence ID" value="CAD9701636.1"/>
    <property type="molecule type" value="Transcribed_RNA"/>
</dbReference>
<name>A0A7S2SJ86_9STRA</name>
<keyword evidence="2" id="KW-0812">Transmembrane</keyword>
<dbReference type="EMBL" id="HBHK01023194">
    <property type="protein sequence ID" value="CAD9701639.1"/>
    <property type="molecule type" value="Transcribed_RNA"/>
</dbReference>
<dbReference type="AlphaFoldDB" id="A0A7S2SJ86"/>
<evidence type="ECO:0000313" key="4">
    <source>
        <dbReference type="EMBL" id="CAD9701636.1"/>
    </source>
</evidence>
<keyword evidence="2" id="KW-0472">Membrane</keyword>
<gene>
    <name evidence="3" type="ORF">QSP1433_LOCUS14659</name>
    <name evidence="4" type="ORF">QSP1433_LOCUS14660</name>
    <name evidence="5" type="ORF">QSP1433_LOCUS14661</name>
</gene>
<sequence length="261" mass="29053">MVDMKTRAGYVSEDLLRRKQKNNKSKQESTHNKGHCLQNVKMAAQDNVKGHPVIAAALFTLTAGLTTLAIAMHRRKTQEPQEKNMIMVCVPDKNQYEASGKKANVDKLQQETWNDSSSESGSETDESGPMLIILKTANIKRICDGDPDAVHHAKSAPVTDIEYVECAMDCGSSEGDIDDDDDVPELVYLHETKALEPETETPAVTKELLTKEVALIDSSKPSRSFRARLSAKLNKTKANLKRYSLKHLFKTKRVTLQQLAM</sequence>
<evidence type="ECO:0000256" key="1">
    <source>
        <dbReference type="SAM" id="MobiDB-lite"/>
    </source>
</evidence>
<accession>A0A7S2SJ86</accession>
<reference evidence="5" key="1">
    <citation type="submission" date="2021-01" db="EMBL/GenBank/DDBJ databases">
        <authorList>
            <person name="Corre E."/>
            <person name="Pelletier E."/>
            <person name="Niang G."/>
            <person name="Scheremetjew M."/>
            <person name="Finn R."/>
            <person name="Kale V."/>
            <person name="Holt S."/>
            <person name="Cochrane G."/>
            <person name="Meng A."/>
            <person name="Brown T."/>
            <person name="Cohen L."/>
        </authorList>
    </citation>
    <scope>NUCLEOTIDE SEQUENCE</scope>
    <source>
        <strain evidence="5">NY070348D</strain>
    </source>
</reference>